<dbReference type="AlphaFoldDB" id="A0A0G4PF52"/>
<dbReference type="Gene3D" id="2.40.10.230">
    <property type="entry name" value="Probable tRNA pseudouridine synthase domain"/>
    <property type="match status" value="1"/>
</dbReference>
<evidence type="ECO:0000256" key="5">
    <source>
        <dbReference type="ARBA" id="ARBA00022552"/>
    </source>
</evidence>
<dbReference type="GO" id="GO:0005732">
    <property type="term" value="C:sno(s)RNA-containing ribonucleoprotein complex"/>
    <property type="evidence" value="ECO:0007669"/>
    <property type="project" value="InterPro"/>
</dbReference>
<keyword evidence="12" id="KW-1185">Reference proteome</keyword>
<dbReference type="Proteomes" id="UP000053732">
    <property type="component" value="Unassembled WGS sequence"/>
</dbReference>
<reference evidence="11 12" key="1">
    <citation type="journal article" date="2014" name="Nat. Commun.">
        <title>Multiple recent horizontal transfers of a large genomic region in cheese making fungi.</title>
        <authorList>
            <person name="Cheeseman K."/>
            <person name="Ropars J."/>
            <person name="Renault P."/>
            <person name="Dupont J."/>
            <person name="Gouzy J."/>
            <person name="Branca A."/>
            <person name="Abraham A.L."/>
            <person name="Ceppi M."/>
            <person name="Conseiller E."/>
            <person name="Debuchy R."/>
            <person name="Malagnac F."/>
            <person name="Goarin A."/>
            <person name="Silar P."/>
            <person name="Lacoste S."/>
            <person name="Sallet E."/>
            <person name="Bensimon A."/>
            <person name="Giraud T."/>
            <person name="Brygoo Y."/>
        </authorList>
    </citation>
    <scope>NUCLEOTIDE SEQUENCE [LARGE SCALE GENOMIC DNA]</scope>
    <source>
        <strain evidence="12">FM 013</strain>
    </source>
</reference>
<accession>A0A0G4PF52</accession>
<keyword evidence="7" id="KW-0694">RNA-binding</keyword>
<dbReference type="GO" id="GO:0000493">
    <property type="term" value="P:box H/ACA snoRNP assembly"/>
    <property type="evidence" value="ECO:0007669"/>
    <property type="project" value="InterPro"/>
</dbReference>
<organism evidence="11 12">
    <name type="scientific">Penicillium camemberti (strain FM 013)</name>
    <dbReference type="NCBI Taxonomy" id="1429867"/>
    <lineage>
        <taxon>Eukaryota</taxon>
        <taxon>Fungi</taxon>
        <taxon>Dikarya</taxon>
        <taxon>Ascomycota</taxon>
        <taxon>Pezizomycotina</taxon>
        <taxon>Eurotiomycetes</taxon>
        <taxon>Eurotiomycetidae</taxon>
        <taxon>Eurotiales</taxon>
        <taxon>Aspergillaceae</taxon>
        <taxon>Penicillium</taxon>
    </lineage>
</organism>
<evidence type="ECO:0000256" key="4">
    <source>
        <dbReference type="ARBA" id="ARBA00022517"/>
    </source>
</evidence>
<keyword evidence="5" id="KW-0698">rRNA processing</keyword>
<dbReference type="GO" id="GO:0006364">
    <property type="term" value="P:rRNA processing"/>
    <property type="evidence" value="ECO:0007669"/>
    <property type="project" value="UniProtKB-KW"/>
</dbReference>
<keyword evidence="11" id="KW-0687">Ribonucleoprotein</keyword>
<evidence type="ECO:0000256" key="8">
    <source>
        <dbReference type="ARBA" id="ARBA00023242"/>
    </source>
</evidence>
<evidence type="ECO:0000313" key="11">
    <source>
        <dbReference type="EMBL" id="CRL24969.1"/>
    </source>
</evidence>
<feature type="compositionally biased region" description="Low complexity" evidence="10">
    <location>
        <begin position="508"/>
        <end position="569"/>
    </location>
</feature>
<feature type="compositionally biased region" description="Acidic residues" evidence="10">
    <location>
        <begin position="199"/>
        <end position="210"/>
    </location>
</feature>
<feature type="region of interest" description="Disordered" evidence="10">
    <location>
        <begin position="379"/>
        <end position="683"/>
    </location>
</feature>
<comment type="similarity">
    <text evidence="2">Belongs to the NAF1 family.</text>
</comment>
<feature type="compositionally biased region" description="Basic and acidic residues" evidence="10">
    <location>
        <begin position="488"/>
        <end position="498"/>
    </location>
</feature>
<dbReference type="EMBL" id="HG793146">
    <property type="protein sequence ID" value="CRL24969.1"/>
    <property type="molecule type" value="Genomic_DNA"/>
</dbReference>
<feature type="region of interest" description="Disordered" evidence="10">
    <location>
        <begin position="1"/>
        <end position="210"/>
    </location>
</feature>
<dbReference type="InterPro" id="IPR007504">
    <property type="entry name" value="H/ACA_rnp_Gar1/Naf1"/>
</dbReference>
<keyword evidence="8" id="KW-0539">Nucleus</keyword>
<evidence type="ECO:0000256" key="9">
    <source>
        <dbReference type="ARBA" id="ARBA00076743"/>
    </source>
</evidence>
<feature type="compositionally biased region" description="Polar residues" evidence="10">
    <location>
        <begin position="56"/>
        <end position="72"/>
    </location>
</feature>
<feature type="compositionally biased region" description="Basic and acidic residues" evidence="10">
    <location>
        <begin position="175"/>
        <end position="184"/>
    </location>
</feature>
<feature type="compositionally biased region" description="Basic and acidic residues" evidence="10">
    <location>
        <begin position="456"/>
        <end position="465"/>
    </location>
</feature>
<dbReference type="GO" id="GO:0003723">
    <property type="term" value="F:RNA binding"/>
    <property type="evidence" value="ECO:0007669"/>
    <property type="project" value="UniProtKB-KW"/>
</dbReference>
<feature type="compositionally biased region" description="Polar residues" evidence="10">
    <location>
        <begin position="1"/>
        <end position="10"/>
    </location>
</feature>
<proteinExistence type="inferred from homology"/>
<evidence type="ECO:0000313" key="12">
    <source>
        <dbReference type="Proteomes" id="UP000053732"/>
    </source>
</evidence>
<evidence type="ECO:0000256" key="10">
    <source>
        <dbReference type="SAM" id="MobiDB-lite"/>
    </source>
</evidence>
<feature type="compositionally biased region" description="Basic and acidic residues" evidence="10">
    <location>
        <begin position="402"/>
        <end position="411"/>
    </location>
</feature>
<comment type="subcellular location">
    <subcellularLocation>
        <location evidence="1">Nucleus</location>
    </subcellularLocation>
</comment>
<evidence type="ECO:0000256" key="3">
    <source>
        <dbReference type="ARBA" id="ARBA00021438"/>
    </source>
</evidence>
<keyword evidence="4" id="KW-0690">Ribosome biogenesis</keyword>
<keyword evidence="6" id="KW-0597">Phosphoprotein</keyword>
<feature type="compositionally biased region" description="Low complexity" evidence="10">
    <location>
        <begin position="187"/>
        <end position="198"/>
    </location>
</feature>
<feature type="compositionally biased region" description="Acidic residues" evidence="10">
    <location>
        <begin position="379"/>
        <end position="389"/>
    </location>
</feature>
<dbReference type="GO" id="GO:0001522">
    <property type="term" value="P:pseudouridine synthesis"/>
    <property type="evidence" value="ECO:0007669"/>
    <property type="project" value="InterPro"/>
</dbReference>
<evidence type="ECO:0000256" key="1">
    <source>
        <dbReference type="ARBA" id="ARBA00004123"/>
    </source>
</evidence>
<dbReference type="PANTHER" id="PTHR31633:SF1">
    <property type="entry name" value="H_ACA RIBONUCLEOPROTEIN COMPLEX NON-CORE SUBUNIT NAF1"/>
    <property type="match status" value="1"/>
</dbReference>
<evidence type="ECO:0000256" key="6">
    <source>
        <dbReference type="ARBA" id="ARBA00022553"/>
    </source>
</evidence>
<dbReference type="InterPro" id="IPR040309">
    <property type="entry name" value="Naf1"/>
</dbReference>
<dbReference type="FunFam" id="2.40.10.230:FF:000002">
    <property type="entry name" value="H/ACA ribonucleoprotein complex non-core subunit NAF1"/>
    <property type="match status" value="1"/>
</dbReference>
<sequence>MDEHNNLSNGTGAGEGPAPKKPCLIETPIAGTPDNGGSDFYNTPLAAGTPDIGIASLNSGNGAAEPSTSSKPSHVIPGLNLIHHPSEQETRSPSTEHTIKKEEDQLVNQQEAETELKQDEVQHISQPESTDAVIKEEAEANQIKNEPTAPLSEAMDTQQDNRQDNMIEATGQAGDAKEDDHPEWEVDSSPYESSSDSSDSSDSDDSDDEDYPILSAEEQAQILMRAEGGSDDEGDGKGKTGGQLRTTNEIEYEALPIPDVTITPEMKIVFLGKIHAAIDNNVLIEANTSGEYQVLESGSLLCSDDRQVIGVVAETLGRVENPLYTVTYATASEVQEKGLVKGKDIFYVEGHSTFVFTQPLKGMKGSDASNFHDEEVAAEEMEFSDDEAEAEYKRKLKQKRQERKEAREGPKGKKPAPGPSKLNQTELNYDDAGGEEGYTPLARPTNLHEMMNTREPPVEGNERGGFRGGRGRGRGDRGRGGRGRGGRGGREWDQDRRPQQASGSPHESQPQPQAQPAAPYSQPMYQQPQQPYGMPQPFAAYAQYAQQQAQNPQHAQQQQPHFQGGVQPQMPFQFSPYPAFQQPQPNNFQNVQQGAPQFNPQSLAMLQQQQQFMQLLQHQQQYQQSQQHYQQPQHQQPQPQHQQQQQQHQPSQAQNPAMNFDQVKAQLDLLRNLSGGNQGPPPS</sequence>
<dbReference type="InterPro" id="IPR038664">
    <property type="entry name" value="Gar1/Naf1_Cbf5-bd_sf"/>
</dbReference>
<dbReference type="InterPro" id="IPR009000">
    <property type="entry name" value="Transl_B-barrel_sf"/>
</dbReference>
<protein>
    <recommendedName>
        <fullName evidence="3">H/ACA ribonucleoprotein complex non-core subunit NAF1</fullName>
    </recommendedName>
    <alternativeName>
        <fullName evidence="9">Nuclear assembly factor 1</fullName>
    </alternativeName>
</protein>
<dbReference type="Pfam" id="PF04410">
    <property type="entry name" value="Gar1"/>
    <property type="match status" value="1"/>
</dbReference>
<name>A0A0G4PF52_PENC3</name>
<dbReference type="STRING" id="1429867.A0A0G4PF52"/>
<dbReference type="GO" id="GO:0005634">
    <property type="term" value="C:nucleus"/>
    <property type="evidence" value="ECO:0007669"/>
    <property type="project" value="UniProtKB-SubCell"/>
</dbReference>
<dbReference type="PANTHER" id="PTHR31633">
    <property type="entry name" value="H/ACA RIBONUCLEOPROTEIN COMPLEX NON-CORE SUBUNIT NAF1"/>
    <property type="match status" value="1"/>
</dbReference>
<gene>
    <name evidence="11" type="ORF">PCAMFM013_S013g000212</name>
</gene>
<evidence type="ECO:0000256" key="7">
    <source>
        <dbReference type="ARBA" id="ARBA00022884"/>
    </source>
</evidence>
<evidence type="ECO:0000256" key="2">
    <source>
        <dbReference type="ARBA" id="ARBA00009801"/>
    </source>
</evidence>
<feature type="compositionally biased region" description="Low complexity" evidence="10">
    <location>
        <begin position="580"/>
        <end position="593"/>
    </location>
</feature>
<feature type="compositionally biased region" description="Low complexity" evidence="10">
    <location>
        <begin position="600"/>
        <end position="654"/>
    </location>
</feature>
<dbReference type="SUPFAM" id="SSF50447">
    <property type="entry name" value="Translation proteins"/>
    <property type="match status" value="1"/>
</dbReference>